<dbReference type="CDD" id="cd14733">
    <property type="entry name" value="BACK"/>
    <property type="match status" value="1"/>
</dbReference>
<reference evidence="4 5" key="1">
    <citation type="submission" date="2024-01" db="EMBL/GenBank/DDBJ databases">
        <title>The genomes of 5 underutilized Papilionoideae crops provide insights into root nodulation and disease resistanc.</title>
        <authorList>
            <person name="Yuan L."/>
        </authorList>
    </citation>
    <scope>NUCLEOTIDE SEQUENCE [LARGE SCALE GENOMIC DNA]</scope>
    <source>
        <strain evidence="4">ZHUSHIDOU_FW_LH</strain>
        <tissue evidence="4">Leaf</tissue>
    </source>
</reference>
<organism evidence="4 5">
    <name type="scientific">Crotalaria pallida</name>
    <name type="common">Smooth rattlebox</name>
    <name type="synonym">Crotalaria striata</name>
    <dbReference type="NCBI Taxonomy" id="3830"/>
    <lineage>
        <taxon>Eukaryota</taxon>
        <taxon>Viridiplantae</taxon>
        <taxon>Streptophyta</taxon>
        <taxon>Embryophyta</taxon>
        <taxon>Tracheophyta</taxon>
        <taxon>Spermatophyta</taxon>
        <taxon>Magnoliopsida</taxon>
        <taxon>eudicotyledons</taxon>
        <taxon>Gunneridae</taxon>
        <taxon>Pentapetalae</taxon>
        <taxon>rosids</taxon>
        <taxon>fabids</taxon>
        <taxon>Fabales</taxon>
        <taxon>Fabaceae</taxon>
        <taxon>Papilionoideae</taxon>
        <taxon>50 kb inversion clade</taxon>
        <taxon>genistoids sensu lato</taxon>
        <taxon>core genistoids</taxon>
        <taxon>Crotalarieae</taxon>
        <taxon>Crotalaria</taxon>
    </lineage>
</organism>
<evidence type="ECO:0000259" key="3">
    <source>
        <dbReference type="PROSITE" id="PS50097"/>
    </source>
</evidence>
<evidence type="ECO:0000313" key="5">
    <source>
        <dbReference type="Proteomes" id="UP001372338"/>
    </source>
</evidence>
<dbReference type="PANTHER" id="PTHR24413">
    <property type="entry name" value="SPECKLE-TYPE POZ PROTEIN"/>
    <property type="match status" value="1"/>
</dbReference>
<evidence type="ECO:0000256" key="2">
    <source>
        <dbReference type="ARBA" id="ARBA00004906"/>
    </source>
</evidence>
<dbReference type="EMBL" id="JAYWIO010000002">
    <property type="protein sequence ID" value="KAK7281109.1"/>
    <property type="molecule type" value="Genomic_DNA"/>
</dbReference>
<dbReference type="Gene3D" id="1.25.40.420">
    <property type="match status" value="1"/>
</dbReference>
<dbReference type="Pfam" id="PF00651">
    <property type="entry name" value="BTB"/>
    <property type="match status" value="1"/>
</dbReference>
<dbReference type="Gene3D" id="3.30.710.10">
    <property type="entry name" value="Potassium Channel Kv1.1, Chain A"/>
    <property type="match status" value="1"/>
</dbReference>
<proteinExistence type="predicted"/>
<comment type="caution">
    <text evidence="4">The sequence shown here is derived from an EMBL/GenBank/DDBJ whole genome shotgun (WGS) entry which is preliminary data.</text>
</comment>
<keyword evidence="5" id="KW-1185">Reference proteome</keyword>
<dbReference type="SMART" id="SM00225">
    <property type="entry name" value="BTB"/>
    <property type="match status" value="1"/>
</dbReference>
<dbReference type="CDD" id="cd18186">
    <property type="entry name" value="BTB_POZ_ZBTB_KLHL-like"/>
    <property type="match status" value="1"/>
</dbReference>
<protein>
    <recommendedName>
        <fullName evidence="3">BTB domain-containing protein</fullName>
    </recommendedName>
</protein>
<accession>A0AAN9IJE4</accession>
<dbReference type="Proteomes" id="UP001372338">
    <property type="component" value="Unassembled WGS sequence"/>
</dbReference>
<comment type="pathway">
    <text evidence="2">Protein modification; protein ubiquitination.</text>
</comment>
<dbReference type="GO" id="GO:0012505">
    <property type="term" value="C:endomembrane system"/>
    <property type="evidence" value="ECO:0007669"/>
    <property type="project" value="UniProtKB-SubCell"/>
</dbReference>
<evidence type="ECO:0000313" key="4">
    <source>
        <dbReference type="EMBL" id="KAK7281109.1"/>
    </source>
</evidence>
<comment type="subcellular location">
    <subcellularLocation>
        <location evidence="1">Endomembrane system</location>
        <topology evidence="1">Peripheral membrane protein</topology>
    </subcellularLocation>
</comment>
<dbReference type="AlphaFoldDB" id="A0AAN9IJE4"/>
<feature type="domain" description="BTB" evidence="3">
    <location>
        <begin position="57"/>
        <end position="125"/>
    </location>
</feature>
<name>A0AAN9IJE4_CROPI</name>
<dbReference type="InterPro" id="IPR000210">
    <property type="entry name" value="BTB/POZ_dom"/>
</dbReference>
<sequence length="223" mass="25397">MICFSCRIPSESGTCKKCYEEVNMRKDALRHNIEELKSKVNFLTLFLPMNPAIQITSDVVLVPCSGSSIAFVHAHKFVSRSPVFKAMFENDMDEGQSVINVADVAYDALRTFVIYLYTAEVCLEDQMAFDLFILAEKYQVNHLKAYCEKFLIARVNEENAISNYTFAQQHNAKQLLDSTLTCIADNKEQFVRSEAYVNMKHINPRLVVDILEACFATELLVLP</sequence>
<gene>
    <name evidence="4" type="ORF">RIF29_08810</name>
</gene>
<dbReference type="InterPro" id="IPR011333">
    <property type="entry name" value="SKP1/BTB/POZ_sf"/>
</dbReference>
<evidence type="ECO:0000256" key="1">
    <source>
        <dbReference type="ARBA" id="ARBA00004184"/>
    </source>
</evidence>
<dbReference type="PROSITE" id="PS50097">
    <property type="entry name" value="BTB"/>
    <property type="match status" value="1"/>
</dbReference>
<dbReference type="SUPFAM" id="SSF54695">
    <property type="entry name" value="POZ domain"/>
    <property type="match status" value="1"/>
</dbReference>